<keyword evidence="2" id="KW-1185">Reference proteome</keyword>
<proteinExistence type="predicted"/>
<protein>
    <submittedName>
        <fullName evidence="1">Uncharacterized protein</fullName>
    </submittedName>
</protein>
<name>A0ABD2MZA5_9CUCU</name>
<evidence type="ECO:0000313" key="1">
    <source>
        <dbReference type="EMBL" id="KAL3271467.1"/>
    </source>
</evidence>
<organism evidence="1 2">
    <name type="scientific">Cryptolaemus montrouzieri</name>
    <dbReference type="NCBI Taxonomy" id="559131"/>
    <lineage>
        <taxon>Eukaryota</taxon>
        <taxon>Metazoa</taxon>
        <taxon>Ecdysozoa</taxon>
        <taxon>Arthropoda</taxon>
        <taxon>Hexapoda</taxon>
        <taxon>Insecta</taxon>
        <taxon>Pterygota</taxon>
        <taxon>Neoptera</taxon>
        <taxon>Endopterygota</taxon>
        <taxon>Coleoptera</taxon>
        <taxon>Polyphaga</taxon>
        <taxon>Cucujiformia</taxon>
        <taxon>Coccinelloidea</taxon>
        <taxon>Coccinellidae</taxon>
        <taxon>Scymninae</taxon>
        <taxon>Scymnini</taxon>
        <taxon>Cryptolaemus</taxon>
    </lineage>
</organism>
<dbReference type="EMBL" id="JABFTP020000042">
    <property type="protein sequence ID" value="KAL3271467.1"/>
    <property type="molecule type" value="Genomic_DNA"/>
</dbReference>
<dbReference type="Proteomes" id="UP001516400">
    <property type="component" value="Unassembled WGS sequence"/>
</dbReference>
<accession>A0ABD2MZA5</accession>
<sequence length="117" mass="13087">MLCLRRRKKQIVQVIVLTHSPIVYPIWNLDSDATEHLVSEIIKLTNIRTLDNPVKIEIAKSGTYLMANKVGDIQITSCVGDKEISMTVKNCMISENNKAVIQKNNEVVAIAKNNHCG</sequence>
<reference evidence="1 2" key="1">
    <citation type="journal article" date="2021" name="BMC Biol.">
        <title>Horizontally acquired antibacterial genes associated with adaptive radiation of ladybird beetles.</title>
        <authorList>
            <person name="Li H.S."/>
            <person name="Tang X.F."/>
            <person name="Huang Y.H."/>
            <person name="Xu Z.Y."/>
            <person name="Chen M.L."/>
            <person name="Du X.Y."/>
            <person name="Qiu B.Y."/>
            <person name="Chen P.T."/>
            <person name="Zhang W."/>
            <person name="Slipinski A."/>
            <person name="Escalona H.E."/>
            <person name="Waterhouse R.M."/>
            <person name="Zwick A."/>
            <person name="Pang H."/>
        </authorList>
    </citation>
    <scope>NUCLEOTIDE SEQUENCE [LARGE SCALE GENOMIC DNA]</scope>
    <source>
        <strain evidence="1">SYSU2018</strain>
    </source>
</reference>
<dbReference type="AlphaFoldDB" id="A0ABD2MZA5"/>
<evidence type="ECO:0000313" key="2">
    <source>
        <dbReference type="Proteomes" id="UP001516400"/>
    </source>
</evidence>
<comment type="caution">
    <text evidence="1">The sequence shown here is derived from an EMBL/GenBank/DDBJ whole genome shotgun (WGS) entry which is preliminary data.</text>
</comment>
<gene>
    <name evidence="1" type="ORF">HHI36_021953</name>
</gene>